<evidence type="ECO:0008006" key="4">
    <source>
        <dbReference type="Google" id="ProtNLM"/>
    </source>
</evidence>
<dbReference type="Proteomes" id="UP000663064">
    <property type="component" value="Plasmid pHGLR1"/>
</dbReference>
<dbReference type="EMBL" id="CP063206">
    <property type="protein sequence ID" value="QOS13452.1"/>
    <property type="molecule type" value="Genomic_DNA"/>
</dbReference>
<protein>
    <recommendedName>
        <fullName evidence="4">YapH protein</fullName>
    </recommendedName>
</protein>
<evidence type="ECO:0000313" key="3">
    <source>
        <dbReference type="Proteomes" id="UP000663064"/>
    </source>
</evidence>
<sequence length="93" mass="9775">MNGLALAVVGMKTATLLFGGLVTFVTFQAFKQRGTPALRSLCVGFAFVTFGSLLAGVVHQLTPLSFDHAQALESALTVTGFAVIAHSLYIDDD</sequence>
<keyword evidence="1" id="KW-0812">Transmembrane</keyword>
<dbReference type="AlphaFoldDB" id="A0A871BKB7"/>
<evidence type="ECO:0000256" key="1">
    <source>
        <dbReference type="SAM" id="Phobius"/>
    </source>
</evidence>
<geneLocation type="plasmid" evidence="2 3">
    <name>pHGLR1</name>
</geneLocation>
<feature type="transmembrane region" description="Helical" evidence="1">
    <location>
        <begin position="6"/>
        <end position="30"/>
    </location>
</feature>
<feature type="transmembrane region" description="Helical" evidence="1">
    <location>
        <begin position="37"/>
        <end position="59"/>
    </location>
</feature>
<dbReference type="GeneID" id="59460972"/>
<gene>
    <name evidence="2" type="ORF">HfgLR_21085</name>
</gene>
<organism evidence="2 3">
    <name type="scientific">Haloferax gibbonsii</name>
    <dbReference type="NCBI Taxonomy" id="35746"/>
    <lineage>
        <taxon>Archaea</taxon>
        <taxon>Methanobacteriati</taxon>
        <taxon>Methanobacteriota</taxon>
        <taxon>Stenosarchaea group</taxon>
        <taxon>Halobacteria</taxon>
        <taxon>Halobacteriales</taxon>
        <taxon>Haloferacaceae</taxon>
        <taxon>Haloferax</taxon>
    </lineage>
</organism>
<name>A0A871BKB7_HALGI</name>
<accession>A0A871BKB7</accession>
<keyword evidence="1" id="KW-0472">Membrane</keyword>
<keyword evidence="2" id="KW-0614">Plasmid</keyword>
<evidence type="ECO:0000313" key="2">
    <source>
        <dbReference type="EMBL" id="QOS13452.1"/>
    </source>
</evidence>
<dbReference type="RefSeq" id="WP_115821558.1">
    <property type="nucleotide sequence ID" value="NZ_CP063206.1"/>
</dbReference>
<dbReference type="Pfam" id="PF24365">
    <property type="entry name" value="DUF7521"/>
    <property type="match status" value="1"/>
</dbReference>
<dbReference type="InterPro" id="IPR055943">
    <property type="entry name" value="DUF7521"/>
</dbReference>
<keyword evidence="1" id="KW-1133">Transmembrane helix</keyword>
<proteinExistence type="predicted"/>
<reference evidence="2" key="1">
    <citation type="journal article" date="2021" name="Front. Microbiol.">
        <title>Cellular and Genomic Properties of Haloferax gibbonsii LR2-5, the Host of Euryarchaeal Virus HFTV1.</title>
        <authorList>
            <person name="Tittes C."/>
            <person name="Schwarzer S."/>
            <person name="Pfeiffer F."/>
            <person name="Dyall-Smith M."/>
            <person name="Rodriguez-Franco M."/>
            <person name="Oksanen H.M."/>
            <person name="Quax T.E.F."/>
        </authorList>
    </citation>
    <scope>NUCLEOTIDE SEQUENCE</scope>
    <source>
        <strain evidence="2">LR2-5</strain>
    </source>
</reference>